<organism evidence="1 2">
    <name type="scientific">Enterococcus faecalis</name>
    <name type="common">Streptococcus faecalis</name>
    <dbReference type="NCBI Taxonomy" id="1351"/>
    <lineage>
        <taxon>Bacteria</taxon>
        <taxon>Bacillati</taxon>
        <taxon>Bacillota</taxon>
        <taxon>Bacilli</taxon>
        <taxon>Lactobacillales</taxon>
        <taxon>Enterococcaceae</taxon>
        <taxon>Enterococcus</taxon>
    </lineage>
</organism>
<dbReference type="EMBL" id="SIYF01000293">
    <property type="protein sequence ID" value="TKK80883.1"/>
    <property type="molecule type" value="Genomic_DNA"/>
</dbReference>
<gene>
    <name evidence="1" type="ORF">EY666_11840</name>
</gene>
<dbReference type="Proteomes" id="UP000305511">
    <property type="component" value="Unassembled WGS sequence"/>
</dbReference>
<reference evidence="1 2" key="1">
    <citation type="submission" date="2019-02" db="EMBL/GenBank/DDBJ databases">
        <title>Bacteria dissemination in different level of health care in South Africa: the effectiveness of infections prevention and control.</title>
        <authorList>
            <person name="Shobo C."/>
            <person name="Amoako D.G."/>
            <person name="Allam M."/>
            <person name="Ismail A."/>
            <person name="Bester L.A."/>
            <person name="Essack S.Y."/>
        </authorList>
    </citation>
    <scope>NUCLEOTIDE SEQUENCE [LARGE SCALE GENOMIC DNA]</scope>
    <source>
        <strain evidence="1 2">2SIL2</strain>
    </source>
</reference>
<dbReference type="AlphaFoldDB" id="A0A4V5UXV8"/>
<name>A0A4V5UXV8_ENTFL</name>
<evidence type="ECO:0000313" key="1">
    <source>
        <dbReference type="EMBL" id="TKK80883.1"/>
    </source>
</evidence>
<comment type="caution">
    <text evidence="1">The sequence shown here is derived from an EMBL/GenBank/DDBJ whole genome shotgun (WGS) entry which is preliminary data.</text>
</comment>
<sequence length="307" mass="36425">MLDVRYLKVDQVLFEYIECDEGVYIYNTNNERMVQSTIDMINYLKEYKSGDSTNDPAIDNFIFGAGKRKLLDIKLKGFSISKSFFLVFFKFMDATIITKIRFAFTLIGVILLPFFFQKELIVYFTEMKRVDWRTLVVVYVGQLIITMIHELGHYYYYQKYISSNQFRFGFLLRYFFLFMFYTNVNFIEQLSKKKQLKIMIGGIQIQMMISGILCLIMLVNSSRILILLFFLNSFNILINLLPFIKTDGYWIVNLLIDSQDYMSSFKSWIKKEKKDIRLVEILLSLANIVIIFFIILMGAIQLIQLFF</sequence>
<evidence type="ECO:0000313" key="2">
    <source>
        <dbReference type="Proteomes" id="UP000305511"/>
    </source>
</evidence>
<accession>A0A4V5UXV8</accession>
<dbReference type="RefSeq" id="WP_002370096.1">
    <property type="nucleotide sequence ID" value="NZ_AP026721.1"/>
</dbReference>
<protein>
    <submittedName>
        <fullName evidence="1">Uncharacterized protein</fullName>
    </submittedName>
</protein>
<proteinExistence type="predicted"/>